<name>A0A1I0G6B0_9FIRM</name>
<keyword evidence="5 6" id="KW-0472">Membrane</keyword>
<keyword evidence="4 6" id="KW-1133">Transmembrane helix</keyword>
<keyword evidence="2" id="KW-1003">Cell membrane</keyword>
<dbReference type="GO" id="GO:0005886">
    <property type="term" value="C:plasma membrane"/>
    <property type="evidence" value="ECO:0007669"/>
    <property type="project" value="UniProtKB-SubCell"/>
</dbReference>
<evidence type="ECO:0000256" key="5">
    <source>
        <dbReference type="ARBA" id="ARBA00023136"/>
    </source>
</evidence>
<dbReference type="PANTHER" id="PTHR43370:SF1">
    <property type="entry name" value="GUANOSINE ABC TRANSPORTER PERMEASE PROTEIN NUPQ"/>
    <property type="match status" value="1"/>
</dbReference>
<evidence type="ECO:0000256" key="6">
    <source>
        <dbReference type="SAM" id="Phobius"/>
    </source>
</evidence>
<dbReference type="Pfam" id="PF02653">
    <property type="entry name" value="BPD_transp_2"/>
    <property type="match status" value="1"/>
</dbReference>
<dbReference type="RefSeq" id="WP_092363604.1">
    <property type="nucleotide sequence ID" value="NZ_CABJCG010000003.1"/>
</dbReference>
<dbReference type="STRING" id="460384.SAMN05216313_110113"/>
<feature type="transmembrane region" description="Helical" evidence="6">
    <location>
        <begin position="32"/>
        <end position="51"/>
    </location>
</feature>
<evidence type="ECO:0000313" key="7">
    <source>
        <dbReference type="EMBL" id="SET65461.1"/>
    </source>
</evidence>
<organism evidence="7 8">
    <name type="scientific">Enterocloster lavalensis</name>
    <dbReference type="NCBI Taxonomy" id="460384"/>
    <lineage>
        <taxon>Bacteria</taxon>
        <taxon>Bacillati</taxon>
        <taxon>Bacillota</taxon>
        <taxon>Clostridia</taxon>
        <taxon>Lachnospirales</taxon>
        <taxon>Lachnospiraceae</taxon>
        <taxon>Enterocloster</taxon>
    </lineage>
</organism>
<evidence type="ECO:0000256" key="3">
    <source>
        <dbReference type="ARBA" id="ARBA00022692"/>
    </source>
</evidence>
<evidence type="ECO:0000256" key="2">
    <source>
        <dbReference type="ARBA" id="ARBA00022475"/>
    </source>
</evidence>
<dbReference type="EMBL" id="FOIM01000010">
    <property type="protein sequence ID" value="SET65461.1"/>
    <property type="molecule type" value="Genomic_DNA"/>
</dbReference>
<evidence type="ECO:0000256" key="1">
    <source>
        <dbReference type="ARBA" id="ARBA00004651"/>
    </source>
</evidence>
<proteinExistence type="predicted"/>
<dbReference type="GeneID" id="93280863"/>
<sequence length="302" mass="32419">MDILYNLIMATFRQTTPILLAATGGVYSDRSGLANITLEASMIMGAFFAVYGSYTYGSSTVGILFGLIAGVVTGVLFALICLYMGGNNVVVGISFNLIAWGLTTFLLLAIYGTTGSFVSRKIVSMPKYTVPFLSGLPVVGGLFKSQTIVAYFSVLFVVITWFILFRTKEGMKIRACGENPQAAAAVGYDVRKIQFLCSVITSTACGLAGAHLSLGLVTLFAEKMTAGKGFIALAVVTFGGGSLWKVMAISGLFGLADAVSVVLKRYDYPSFLIQMIPYLVVVVFVAFDPAVKYFRERKLRSL</sequence>
<feature type="transmembrane region" description="Helical" evidence="6">
    <location>
        <begin position="63"/>
        <end position="85"/>
    </location>
</feature>
<protein>
    <submittedName>
        <fullName evidence="7">Nucleoside ABC transporter membrane protein</fullName>
    </submittedName>
</protein>
<keyword evidence="3 6" id="KW-0812">Transmembrane</keyword>
<evidence type="ECO:0000313" key="8">
    <source>
        <dbReference type="Proteomes" id="UP000198508"/>
    </source>
</evidence>
<comment type="subcellular location">
    <subcellularLocation>
        <location evidence="1">Cell membrane</location>
        <topology evidence="1">Multi-pass membrane protein</topology>
    </subcellularLocation>
</comment>
<evidence type="ECO:0000256" key="4">
    <source>
        <dbReference type="ARBA" id="ARBA00022989"/>
    </source>
</evidence>
<dbReference type="GO" id="GO:0022857">
    <property type="term" value="F:transmembrane transporter activity"/>
    <property type="evidence" value="ECO:0007669"/>
    <property type="project" value="InterPro"/>
</dbReference>
<keyword evidence="8" id="KW-1185">Reference proteome</keyword>
<feature type="transmembrane region" description="Helical" evidence="6">
    <location>
        <begin position="230"/>
        <end position="255"/>
    </location>
</feature>
<dbReference type="Proteomes" id="UP000198508">
    <property type="component" value="Unassembled WGS sequence"/>
</dbReference>
<dbReference type="InterPro" id="IPR001851">
    <property type="entry name" value="ABC_transp_permease"/>
</dbReference>
<dbReference type="AlphaFoldDB" id="A0A1I0G6B0"/>
<reference evidence="8" key="1">
    <citation type="submission" date="2016-10" db="EMBL/GenBank/DDBJ databases">
        <authorList>
            <person name="Varghese N."/>
            <person name="Submissions S."/>
        </authorList>
    </citation>
    <scope>NUCLEOTIDE SEQUENCE [LARGE SCALE GENOMIC DNA]</scope>
    <source>
        <strain evidence="8">NLAE-zl-G277</strain>
    </source>
</reference>
<dbReference type="PANTHER" id="PTHR43370">
    <property type="entry name" value="SUGAR ABC TRANSPORTER INTEGRAL MEMBRANE PROTEIN-RELATED"/>
    <property type="match status" value="1"/>
</dbReference>
<dbReference type="CDD" id="cd06580">
    <property type="entry name" value="TM_PBP1_transp_TpRbsC_like"/>
    <property type="match status" value="1"/>
</dbReference>
<feature type="transmembrane region" description="Helical" evidence="6">
    <location>
        <begin position="148"/>
        <end position="165"/>
    </location>
</feature>
<accession>A0A1I0G6B0</accession>
<gene>
    <name evidence="7" type="ORF">SAMN05216313_110113</name>
</gene>
<feature type="transmembrane region" description="Helical" evidence="6">
    <location>
        <begin position="97"/>
        <end position="118"/>
    </location>
</feature>
<feature type="transmembrane region" description="Helical" evidence="6">
    <location>
        <begin position="275"/>
        <end position="294"/>
    </location>
</feature>